<reference evidence="2 3" key="1">
    <citation type="submission" date="2014-03" db="EMBL/GenBank/DDBJ databases">
        <title>Draft Genome of Photorhabdus temperata Meg1.</title>
        <authorList>
            <person name="Hurst S.G.IV."/>
            <person name="Morris K."/>
            <person name="Thomas K."/>
            <person name="Tisa L.S."/>
        </authorList>
    </citation>
    <scope>NUCLEOTIDE SEQUENCE [LARGE SCALE GENOMIC DNA]</scope>
    <source>
        <strain evidence="2 3">Meg1</strain>
    </source>
</reference>
<gene>
    <name evidence="2" type="ORF">MEG1DRAFT_01077</name>
</gene>
<evidence type="ECO:0000313" key="2">
    <source>
        <dbReference type="EMBL" id="KER04212.1"/>
    </source>
</evidence>
<accession>A0A081RZV9</accession>
<dbReference type="RefSeq" id="WP_152552711.1">
    <property type="nucleotide sequence ID" value="NZ_CAWLUD010000011.1"/>
</dbReference>
<sequence>MKIFNLTIGESSPSEYLMNAGNTSISGVKQDIGRITAHCRRWPIWVVGVSLSVSALFSTPVLAYKAEIIDWVPQLAIVALGQPVLDGENNNGKPVRYPPKGTKNLIGVFPSRFNVEFPETEYPTVLKDLMLWVRAQNRLFVVPHVVTGKYTCEMTAYRKDKAAGKAKSTLFTDAVVVNKDIHWFKGDSNVMESKLVDLNYTVSCKGTGFSWQRKPEEKVKFESDWKNGVPSIEMQDSKDPNYYIYNVAFWSPPGGLNPNFKDPAVVQPHAENNDNQQKVTP</sequence>
<protein>
    <submittedName>
        <fullName evidence="2">Uncharacterized protein</fullName>
    </submittedName>
</protein>
<dbReference type="EMBL" id="JGVH01000011">
    <property type="protein sequence ID" value="KER04212.1"/>
    <property type="molecule type" value="Genomic_DNA"/>
</dbReference>
<dbReference type="PATRIC" id="fig|1393735.3.peg.1113"/>
<feature type="region of interest" description="Disordered" evidence="1">
    <location>
        <begin position="260"/>
        <end position="281"/>
    </location>
</feature>
<evidence type="ECO:0000256" key="1">
    <source>
        <dbReference type="SAM" id="MobiDB-lite"/>
    </source>
</evidence>
<comment type="caution">
    <text evidence="2">The sequence shown here is derived from an EMBL/GenBank/DDBJ whole genome shotgun (WGS) entry which is preliminary data.</text>
</comment>
<organism evidence="2 3">
    <name type="scientific">Photorhabdus temperata subsp. temperata Meg1</name>
    <dbReference type="NCBI Taxonomy" id="1393735"/>
    <lineage>
        <taxon>Bacteria</taxon>
        <taxon>Pseudomonadati</taxon>
        <taxon>Pseudomonadota</taxon>
        <taxon>Gammaproteobacteria</taxon>
        <taxon>Enterobacterales</taxon>
        <taxon>Morganellaceae</taxon>
        <taxon>Photorhabdus</taxon>
    </lineage>
</organism>
<proteinExistence type="predicted"/>
<evidence type="ECO:0000313" key="3">
    <source>
        <dbReference type="Proteomes" id="UP000028002"/>
    </source>
</evidence>
<dbReference type="Proteomes" id="UP000028002">
    <property type="component" value="Unassembled WGS sequence"/>
</dbReference>
<name>A0A081RZV9_PHOTE</name>
<dbReference type="AlphaFoldDB" id="A0A081RZV9"/>